<organism evidence="1">
    <name type="scientific">Anisakis simplex</name>
    <name type="common">Herring worm</name>
    <dbReference type="NCBI Taxonomy" id="6269"/>
    <lineage>
        <taxon>Eukaryota</taxon>
        <taxon>Metazoa</taxon>
        <taxon>Ecdysozoa</taxon>
        <taxon>Nematoda</taxon>
        <taxon>Chromadorea</taxon>
        <taxon>Rhabditida</taxon>
        <taxon>Spirurina</taxon>
        <taxon>Ascaridomorpha</taxon>
        <taxon>Ascaridoidea</taxon>
        <taxon>Anisakidae</taxon>
        <taxon>Anisakis</taxon>
        <taxon>Anisakis simplex complex</taxon>
    </lineage>
</organism>
<proteinExistence type="predicted"/>
<accession>A0A0M3JQ06</accession>
<dbReference type="WBParaSite" id="ASIM_0000975701-mRNA-1">
    <property type="protein sequence ID" value="ASIM_0000975701-mRNA-1"/>
    <property type="gene ID" value="ASIM_0000975701"/>
</dbReference>
<reference evidence="1" key="1">
    <citation type="submission" date="2017-02" db="UniProtKB">
        <authorList>
            <consortium name="WormBaseParasite"/>
        </authorList>
    </citation>
    <scope>IDENTIFICATION</scope>
</reference>
<name>A0A0M3JQ06_ANISI</name>
<dbReference type="AlphaFoldDB" id="A0A0M3JQ06"/>
<sequence>LLALMSKDRIEIRSVKPTAHIQTIQLNRAMHISTGLPLALLFIF</sequence>
<evidence type="ECO:0000313" key="1">
    <source>
        <dbReference type="WBParaSite" id="ASIM_0000975701-mRNA-1"/>
    </source>
</evidence>
<protein>
    <submittedName>
        <fullName evidence="1">Transposase</fullName>
    </submittedName>
</protein>